<organism evidence="3 4">
    <name type="scientific">Acanthopleuribacter pedis</name>
    <dbReference type="NCBI Taxonomy" id="442870"/>
    <lineage>
        <taxon>Bacteria</taxon>
        <taxon>Pseudomonadati</taxon>
        <taxon>Acidobacteriota</taxon>
        <taxon>Holophagae</taxon>
        <taxon>Acanthopleuribacterales</taxon>
        <taxon>Acanthopleuribacteraceae</taxon>
        <taxon>Acanthopleuribacter</taxon>
    </lineage>
</organism>
<feature type="region of interest" description="Disordered" evidence="1">
    <location>
        <begin position="513"/>
        <end position="629"/>
    </location>
</feature>
<reference evidence="3" key="1">
    <citation type="submission" date="2021-03" db="EMBL/GenBank/DDBJ databases">
        <authorList>
            <person name="Wang G."/>
        </authorList>
    </citation>
    <scope>NUCLEOTIDE SEQUENCE</scope>
    <source>
        <strain evidence="3">KCTC 12899</strain>
    </source>
</reference>
<feature type="region of interest" description="Disordered" evidence="1">
    <location>
        <begin position="392"/>
        <end position="424"/>
    </location>
</feature>
<protein>
    <recommendedName>
        <fullName evidence="2">PatA-like N-terminal domain-containing protein</fullName>
    </recommendedName>
</protein>
<feature type="region of interest" description="Disordered" evidence="1">
    <location>
        <begin position="699"/>
        <end position="721"/>
    </location>
</feature>
<gene>
    <name evidence="3" type="ORF">J3U88_27490</name>
</gene>
<comment type="caution">
    <text evidence="3">The sequence shown here is derived from an EMBL/GenBank/DDBJ whole genome shotgun (WGS) entry which is preliminary data.</text>
</comment>
<dbReference type="RefSeq" id="WP_207862221.1">
    <property type="nucleotide sequence ID" value="NZ_JAFREP010000033.1"/>
</dbReference>
<evidence type="ECO:0000256" key="1">
    <source>
        <dbReference type="SAM" id="MobiDB-lite"/>
    </source>
</evidence>
<name>A0A8J7QE81_9BACT</name>
<accession>A0A8J7QE81</accession>
<evidence type="ECO:0000259" key="2">
    <source>
        <dbReference type="Pfam" id="PF14332"/>
    </source>
</evidence>
<dbReference type="AlphaFoldDB" id="A0A8J7QE81"/>
<proteinExistence type="predicted"/>
<feature type="compositionally biased region" description="Polar residues" evidence="1">
    <location>
        <begin position="531"/>
        <end position="541"/>
    </location>
</feature>
<feature type="region of interest" description="Disordered" evidence="1">
    <location>
        <begin position="308"/>
        <end position="336"/>
    </location>
</feature>
<feature type="compositionally biased region" description="Acidic residues" evidence="1">
    <location>
        <begin position="316"/>
        <end position="336"/>
    </location>
</feature>
<evidence type="ECO:0000313" key="3">
    <source>
        <dbReference type="EMBL" id="MBO1322249.1"/>
    </source>
</evidence>
<feature type="compositionally biased region" description="Low complexity" evidence="1">
    <location>
        <begin position="591"/>
        <end position="607"/>
    </location>
</feature>
<dbReference type="InterPro" id="IPR025497">
    <property type="entry name" value="PatA-like_N"/>
</dbReference>
<evidence type="ECO:0000313" key="4">
    <source>
        <dbReference type="Proteomes" id="UP000664417"/>
    </source>
</evidence>
<sequence length="823" mass="89206">MSDAMETFDNYALHAVMRDCWERGVTGVLRGEVRGYTKELFLRDGVVIFANSEDPADKLPQVLMGQGRFTEEQFEAVEPNFRPEISVGRNLVDMGLITQQELIEGARAQVYHTFKGALTAREGRYEVQEAELPDGVVNLPLEFPADFFKAFLEMEDRAWISSQFGEDLGFVAHKVEDRPVHFDQVQVADFAQEIYEMIDGETDGNHLAFETDVEDFTLLKFLYALKAMDYIRVDVEPALDPEDESLLDDDEASVFAEELAEAVSQNEQVEKLGMAGFEETMEIGGAAGGAVEEAFPAMDATVELSRASLGVSEPESIFEDNDEAEEDEDEDEPEEDYDAAIAAFEEEDETEEEEAIEEVEPVSAFDEEDDAGFDDLSSDLLEKELEAMAHPLGAALDDGPADETETSWGEESDEEDPEEEETVAVGADPSYQRRMLFSLLLLVMGGFALAWQRGVVDPVRPLTRLGLNVLGPADSTQAPVDPDADLAMIEDDPSVVDVADVGDVNAAAVDNTTEAAQTEDAASKPEDPGSVAQSAQNQEKGPQNLPEDSQVVAEKKPEQPPPRPEPDATETAAAATPDEPEPVEPNDLTEAPDAAVAEAAPTPGPAERFISPVAGGWDPTTGRPVPGGLSLAVSTRAPGFEVPDLPLSGRALFEPEAGSPWAALLARREPGTPLPAAALTVADDAGGKGAAVKAAVKVASRPQPKPDAGATTAPQRPRTVPNKDRFADLMRASQAALDSRREKYTLRLFLACQASSVEKARAVAGTDPSFYVLPREFRGKNCYSVCWGVFDSRLDALEYRQQLPAGIVESLTKVEVYQVKKLL</sequence>
<dbReference type="Proteomes" id="UP000664417">
    <property type="component" value="Unassembled WGS sequence"/>
</dbReference>
<dbReference type="Pfam" id="PF14332">
    <property type="entry name" value="DUF4388"/>
    <property type="match status" value="1"/>
</dbReference>
<dbReference type="EMBL" id="JAFREP010000033">
    <property type="protein sequence ID" value="MBO1322249.1"/>
    <property type="molecule type" value="Genomic_DNA"/>
</dbReference>
<feature type="compositionally biased region" description="Acidic residues" evidence="1">
    <location>
        <begin position="399"/>
        <end position="422"/>
    </location>
</feature>
<keyword evidence="4" id="KW-1185">Reference proteome</keyword>
<feature type="domain" description="PatA-like N-terminal" evidence="2">
    <location>
        <begin position="25"/>
        <end position="132"/>
    </location>
</feature>